<proteinExistence type="predicted"/>
<name>A0A6I3L4G2_9NOCA</name>
<keyword evidence="2" id="KW-1185">Reference proteome</keyword>
<reference evidence="1 2" key="1">
    <citation type="submission" date="2019-11" db="EMBL/GenBank/DDBJ databases">
        <title>Nocardia sp. nov. CT2-14 isolated from soil.</title>
        <authorList>
            <person name="Kanchanasin P."/>
            <person name="Tanasupawat S."/>
            <person name="Yuki M."/>
            <person name="Kudo T."/>
        </authorList>
    </citation>
    <scope>NUCLEOTIDE SEQUENCE [LARGE SCALE GENOMIC DNA]</scope>
    <source>
        <strain evidence="1 2">CT2-14</strain>
    </source>
</reference>
<dbReference type="RefSeq" id="WP_154790245.1">
    <property type="nucleotide sequence ID" value="NZ_WMBB01000011.1"/>
</dbReference>
<comment type="caution">
    <text evidence="1">The sequence shown here is derived from an EMBL/GenBank/DDBJ whole genome shotgun (WGS) entry which is preliminary data.</text>
</comment>
<dbReference type="EMBL" id="WMBB01000011">
    <property type="protein sequence ID" value="MTE15830.1"/>
    <property type="molecule type" value="Genomic_DNA"/>
</dbReference>
<accession>A0A6I3L4G2</accession>
<dbReference type="Proteomes" id="UP000432464">
    <property type="component" value="Unassembled WGS sequence"/>
</dbReference>
<evidence type="ECO:0000313" key="1">
    <source>
        <dbReference type="EMBL" id="MTE15830.1"/>
    </source>
</evidence>
<organism evidence="1 2">
    <name type="scientific">Nocardia aurantiaca</name>
    <dbReference type="NCBI Taxonomy" id="2675850"/>
    <lineage>
        <taxon>Bacteria</taxon>
        <taxon>Bacillati</taxon>
        <taxon>Actinomycetota</taxon>
        <taxon>Actinomycetes</taxon>
        <taxon>Mycobacteriales</taxon>
        <taxon>Nocardiaceae</taxon>
        <taxon>Nocardia</taxon>
    </lineage>
</organism>
<protein>
    <submittedName>
        <fullName evidence="1">Uncharacterized protein</fullName>
    </submittedName>
</protein>
<evidence type="ECO:0000313" key="2">
    <source>
        <dbReference type="Proteomes" id="UP000432464"/>
    </source>
</evidence>
<sequence length="77" mass="8186">MTDSMTNPQPYCEMPSACYGLPPSLCGLVVAICAQSIVESAAGTLDFDHLTSGGQSMIIFVAREDRPHEIVTVPLTT</sequence>
<gene>
    <name evidence="1" type="ORF">GLP40_24045</name>
</gene>
<dbReference type="AlphaFoldDB" id="A0A6I3L4G2"/>